<name>A0A9D4B5L0_9SAUR</name>
<accession>A0A9D4B5L0</accession>
<sequence>MAVLVPLPVSKNPALCEHDHAYYSRRGSRGLKCLIRLRWNRCQKDREVGRKLVSVSLPLET</sequence>
<feature type="non-terminal residue" evidence="1">
    <location>
        <position position="1"/>
    </location>
</feature>
<protein>
    <submittedName>
        <fullName evidence="1">Uncharacterized protein</fullName>
    </submittedName>
</protein>
<comment type="caution">
    <text evidence="1">The sequence shown here is derived from an EMBL/GenBank/DDBJ whole genome shotgun (WGS) entry which is preliminary data.</text>
</comment>
<organism evidence="1 2">
    <name type="scientific">Mauremys mutica</name>
    <name type="common">yellowpond turtle</name>
    <dbReference type="NCBI Taxonomy" id="74926"/>
    <lineage>
        <taxon>Eukaryota</taxon>
        <taxon>Metazoa</taxon>
        <taxon>Chordata</taxon>
        <taxon>Craniata</taxon>
        <taxon>Vertebrata</taxon>
        <taxon>Euteleostomi</taxon>
        <taxon>Archelosauria</taxon>
        <taxon>Testudinata</taxon>
        <taxon>Testudines</taxon>
        <taxon>Cryptodira</taxon>
        <taxon>Durocryptodira</taxon>
        <taxon>Testudinoidea</taxon>
        <taxon>Geoemydidae</taxon>
        <taxon>Geoemydinae</taxon>
        <taxon>Mauremys</taxon>
    </lineage>
</organism>
<dbReference type="EMBL" id="JAHDVG010000469">
    <property type="protein sequence ID" value="KAH1181140.1"/>
    <property type="molecule type" value="Genomic_DNA"/>
</dbReference>
<dbReference type="Proteomes" id="UP000827986">
    <property type="component" value="Unassembled WGS sequence"/>
</dbReference>
<evidence type="ECO:0000313" key="2">
    <source>
        <dbReference type="Proteomes" id="UP000827986"/>
    </source>
</evidence>
<gene>
    <name evidence="1" type="ORF">KIL84_002074</name>
</gene>
<reference evidence="1" key="1">
    <citation type="submission" date="2021-09" db="EMBL/GenBank/DDBJ databases">
        <title>The genome of Mauremys mutica provides insights into the evolution of semi-aquatic lifestyle.</title>
        <authorList>
            <person name="Gong S."/>
            <person name="Gao Y."/>
        </authorList>
    </citation>
    <scope>NUCLEOTIDE SEQUENCE</scope>
    <source>
        <strain evidence="1">MM-2020</strain>
        <tissue evidence="1">Muscle</tissue>
    </source>
</reference>
<proteinExistence type="predicted"/>
<dbReference type="AlphaFoldDB" id="A0A9D4B5L0"/>
<evidence type="ECO:0000313" key="1">
    <source>
        <dbReference type="EMBL" id="KAH1181140.1"/>
    </source>
</evidence>
<keyword evidence="2" id="KW-1185">Reference proteome</keyword>